<reference evidence="1 3" key="1">
    <citation type="submission" date="2016-10" db="EMBL/GenBank/DDBJ databases">
        <authorList>
            <person name="Varghese N."/>
            <person name="Submissions S."/>
        </authorList>
    </citation>
    <scope>NUCLEOTIDE SEQUENCE [LARGE SCALE GENOMIC DNA]</scope>
    <source>
        <strain evidence="1 3">DSM 19299</strain>
    </source>
</reference>
<sequence length="157" mass="18300">MSHKYSLLMLPFFLLSCKQEIRRTEPSITDQIISKQKQKEQEIVHKKEATEQKSTPTLDLNTEWEGVYSYCVPDARTDGRESVTCYEISIFKDEVTVDGNTSFCTGVYNMTGNKDEIELRYAGNDCEDHFFKLKKNGDKVMLYDFMNPDQVREVKKK</sequence>
<dbReference type="AlphaFoldDB" id="A0A2X2VMA2"/>
<gene>
    <name evidence="2" type="ORF">NCTC13492_01560</name>
    <name evidence="1" type="ORF">SAMN05421542_2743</name>
</gene>
<accession>A0A2X2VMA2</accession>
<evidence type="ECO:0000313" key="2">
    <source>
        <dbReference type="EMBL" id="SQB27977.1"/>
    </source>
</evidence>
<dbReference type="Proteomes" id="UP000251670">
    <property type="component" value="Unassembled WGS sequence"/>
</dbReference>
<keyword evidence="3" id="KW-1185">Reference proteome</keyword>
<evidence type="ECO:0000313" key="4">
    <source>
        <dbReference type="Proteomes" id="UP000251670"/>
    </source>
</evidence>
<dbReference type="STRING" id="445960.SAMN05421542_2743"/>
<dbReference type="Proteomes" id="UP000199426">
    <property type="component" value="Unassembled WGS sequence"/>
</dbReference>
<dbReference type="EMBL" id="UAWB01000002">
    <property type="protein sequence ID" value="SQB27977.1"/>
    <property type="molecule type" value="Genomic_DNA"/>
</dbReference>
<dbReference type="PROSITE" id="PS51257">
    <property type="entry name" value="PROKAR_LIPOPROTEIN"/>
    <property type="match status" value="1"/>
</dbReference>
<name>A0A2X2VMA2_CHRJE</name>
<dbReference type="EMBL" id="FNEG01000004">
    <property type="protein sequence ID" value="SDJ12826.1"/>
    <property type="molecule type" value="Genomic_DNA"/>
</dbReference>
<evidence type="ECO:0000313" key="3">
    <source>
        <dbReference type="Proteomes" id="UP000199426"/>
    </source>
</evidence>
<proteinExistence type="predicted"/>
<organism evidence="2 4">
    <name type="scientific">Chryseobacterium jejuense</name>
    <dbReference type="NCBI Taxonomy" id="445960"/>
    <lineage>
        <taxon>Bacteria</taxon>
        <taxon>Pseudomonadati</taxon>
        <taxon>Bacteroidota</taxon>
        <taxon>Flavobacteriia</taxon>
        <taxon>Flavobacteriales</taxon>
        <taxon>Weeksellaceae</taxon>
        <taxon>Chryseobacterium group</taxon>
        <taxon>Chryseobacterium</taxon>
    </lineage>
</organism>
<reference evidence="2 4" key="2">
    <citation type="submission" date="2018-06" db="EMBL/GenBank/DDBJ databases">
        <authorList>
            <consortium name="Pathogen Informatics"/>
            <person name="Doyle S."/>
        </authorList>
    </citation>
    <scope>NUCLEOTIDE SEQUENCE [LARGE SCALE GENOMIC DNA]</scope>
    <source>
        <strain evidence="2 4">NCTC13492</strain>
    </source>
</reference>
<evidence type="ECO:0000313" key="1">
    <source>
        <dbReference type="EMBL" id="SDJ12826.1"/>
    </source>
</evidence>
<protein>
    <submittedName>
        <fullName evidence="2">Uncharacterized protein</fullName>
    </submittedName>
</protein>